<dbReference type="SUPFAM" id="SSF50156">
    <property type="entry name" value="PDZ domain-like"/>
    <property type="match status" value="1"/>
</dbReference>
<proteinExistence type="predicted"/>
<dbReference type="PANTHER" id="PTHR16027">
    <property type="entry name" value="DILUTE DOMAIN-CONTAINING PROTEIN YPR089W"/>
    <property type="match status" value="1"/>
</dbReference>
<dbReference type="SMART" id="SM00228">
    <property type="entry name" value="PDZ"/>
    <property type="match status" value="1"/>
</dbReference>
<feature type="domain" description="Dilute" evidence="2">
    <location>
        <begin position="583"/>
        <end position="808"/>
    </location>
</feature>
<evidence type="ECO:0000313" key="3">
    <source>
        <dbReference type="EMBL" id="CAG5103780.1"/>
    </source>
</evidence>
<evidence type="ECO:0000313" key="4">
    <source>
        <dbReference type="Proteomes" id="UP001158576"/>
    </source>
</evidence>
<evidence type="ECO:0000259" key="1">
    <source>
        <dbReference type="PROSITE" id="PS50106"/>
    </source>
</evidence>
<dbReference type="PANTHER" id="PTHR16027:SF9">
    <property type="entry name" value="RAS-ASSOCIATING AND DILUTE DOMAIN-CONTAINING PROTEIN"/>
    <property type="match status" value="1"/>
</dbReference>
<keyword evidence="4" id="KW-1185">Reference proteome</keyword>
<organism evidence="3 4">
    <name type="scientific">Oikopleura dioica</name>
    <name type="common">Tunicate</name>
    <dbReference type="NCBI Taxonomy" id="34765"/>
    <lineage>
        <taxon>Eukaryota</taxon>
        <taxon>Metazoa</taxon>
        <taxon>Chordata</taxon>
        <taxon>Tunicata</taxon>
        <taxon>Appendicularia</taxon>
        <taxon>Copelata</taxon>
        <taxon>Oikopleuridae</taxon>
        <taxon>Oikopleura</taxon>
    </lineage>
</organism>
<dbReference type="Pfam" id="PF01843">
    <property type="entry name" value="DIL"/>
    <property type="match status" value="1"/>
</dbReference>
<dbReference type="InterPro" id="IPR036034">
    <property type="entry name" value="PDZ_sf"/>
</dbReference>
<dbReference type="InterPro" id="IPR052072">
    <property type="entry name" value="Vascular_dev_regulator"/>
</dbReference>
<name>A0ABN7SLF4_OIKDI</name>
<protein>
    <submittedName>
        <fullName evidence="3">Oidioi.mRNA.OKI2018_I69.chr1.g932.t1.cds</fullName>
    </submittedName>
</protein>
<dbReference type="EMBL" id="OU015566">
    <property type="protein sequence ID" value="CAG5103780.1"/>
    <property type="molecule type" value="Genomic_DNA"/>
</dbReference>
<dbReference type="Proteomes" id="UP001158576">
    <property type="component" value="Chromosome 1"/>
</dbReference>
<reference evidence="3 4" key="1">
    <citation type="submission" date="2021-04" db="EMBL/GenBank/DDBJ databases">
        <authorList>
            <person name="Bliznina A."/>
        </authorList>
    </citation>
    <scope>NUCLEOTIDE SEQUENCE [LARGE SCALE GENOMIC DNA]</scope>
</reference>
<dbReference type="Pfam" id="PF00595">
    <property type="entry name" value="PDZ"/>
    <property type="match status" value="1"/>
</dbReference>
<feature type="domain" description="PDZ" evidence="1">
    <location>
        <begin position="892"/>
        <end position="978"/>
    </location>
</feature>
<accession>A0ABN7SLF4</accession>
<dbReference type="PROSITE" id="PS51126">
    <property type="entry name" value="DILUTE"/>
    <property type="match status" value="1"/>
</dbReference>
<dbReference type="CDD" id="cd00136">
    <property type="entry name" value="PDZ_canonical"/>
    <property type="match status" value="1"/>
</dbReference>
<dbReference type="InterPro" id="IPR002710">
    <property type="entry name" value="Dilute_dom"/>
</dbReference>
<evidence type="ECO:0000259" key="2">
    <source>
        <dbReference type="PROSITE" id="PS51126"/>
    </source>
</evidence>
<gene>
    <name evidence="3" type="ORF">OKIOD_LOCUS9697</name>
</gene>
<dbReference type="Gene3D" id="2.30.42.10">
    <property type="match status" value="1"/>
</dbReference>
<dbReference type="PROSITE" id="PS50106">
    <property type="entry name" value="PDZ"/>
    <property type="match status" value="1"/>
</dbReference>
<dbReference type="InterPro" id="IPR001478">
    <property type="entry name" value="PDZ"/>
</dbReference>
<sequence>MKWLKKRKSTPSELKNAPSCTKTFDSGLGRTASTSTYGENESTAGRGLIKLTSELFMAMVSQKKGFPDREKVGEIMEENIKHWLCRLIPARKMFATALFSRNMLKSYSIQSNRPANRKIGDLFEKIVSKKKFDELSGSQLELWELIFGTTGNIVLERRMYPEERPLIHSAFLRSVSGYERKFELKESRFINEIYASLPTLMKTSPDLQPLEKTISVAEPEPKSVGLDPVSSLQTVSERDESSLYSDFDSDEEIEVVDRGTWTLPKATCDQNVQTEASDLDLTFSFGEIKSDSDPDSGMQDSEDDVSLFAKIEKKAKKKMTKDTVSITGPVIFILKAPQPTRAFLQLESGKDFTLGSGESADEKFESLGKEHFKICGVDLIRRLGNNQVAVNGVQVSSTAVLRHSDMITCAGYKMVYLNPDYDPIKENQICENSNTESCEEEFSKNSKNTAEKPKITAKMSAADTLWRRRLEENANKTLVEKKEVETENPDRPVIPLTDKEIPEKSRAIKYQSGKEFDIFPSVIINLCLLHSQSLQTDEKAIFIEAVKTLLKEKETELVGKIEKFKTEKAGEKTEAGAIGQMIARLPVLQELFYWSSNSAEISIFWKRALSLPESEILPLTNMTTRLVQKCVSLACDTMVNHIEELLTKSPFEMSVPYGVISVLAKDGTYTAMTDTKLPKSLIKSAFRYLFTRVVNLLMDLLTENPSYSKLEWSLGVRLRGNLDNLAKWASSKGFESEFQKANTKVSEAADLVATPRGQLGQICSAVQLRRRYPNLGAGQMAKILARLNDTDTEFVKPIAQELNELASTPISRFGSTLKNDSKAQKISLSPHDKPQIMTLLDSDEIQSFINIITYKFGPPRAACSEGVTKKKRMRAKTPKIEIPVFEGGEEERVSIRVESENQKLGLTLTCGLDTLLKKKGVFVRSLVENGAAEKAGMKIGDRILNVNYRDIENMEYSSAIKVIRDSGKTLNLTISRQVEAVNREKLAEFILNDLI</sequence>